<dbReference type="GO" id="GO:0004114">
    <property type="term" value="F:3',5'-cyclic-nucleotide phosphodiesterase activity"/>
    <property type="evidence" value="ECO:0007669"/>
    <property type="project" value="InterPro"/>
</dbReference>
<evidence type="ECO:0000256" key="1">
    <source>
        <dbReference type="ARBA" id="ARBA00022723"/>
    </source>
</evidence>
<dbReference type="Pfam" id="PF00072">
    <property type="entry name" value="Response_reg"/>
    <property type="match status" value="1"/>
</dbReference>
<comment type="caution">
    <text evidence="11">The sequence shown here is derived from an EMBL/GenBank/DDBJ whole genome shotgun (WGS) entry which is preliminary data.</text>
</comment>
<dbReference type="GO" id="GO:0046872">
    <property type="term" value="F:metal ion binding"/>
    <property type="evidence" value="ECO:0007669"/>
    <property type="project" value="UniProtKB-KW"/>
</dbReference>
<feature type="region of interest" description="Disordered" evidence="8">
    <location>
        <begin position="739"/>
        <end position="776"/>
    </location>
</feature>
<keyword evidence="1 4" id="KW-0479">Metal-binding</keyword>
<dbReference type="EC" id="3.1.4.-" evidence="6"/>
<dbReference type="Proteomes" id="UP001344447">
    <property type="component" value="Unassembled WGS sequence"/>
</dbReference>
<dbReference type="CDD" id="cd00156">
    <property type="entry name" value="REC"/>
    <property type="match status" value="1"/>
</dbReference>
<dbReference type="SMART" id="SM00471">
    <property type="entry name" value="HDc"/>
    <property type="match status" value="1"/>
</dbReference>
<dbReference type="PRINTS" id="PR00387">
    <property type="entry name" value="PDIESTERASE1"/>
</dbReference>
<dbReference type="PROSITE" id="PS50110">
    <property type="entry name" value="RESPONSE_REGULATORY"/>
    <property type="match status" value="1"/>
</dbReference>
<dbReference type="FunFam" id="1.10.1300.10:FF:000045">
    <property type="entry name" value="3',5'-cyclic-nucleotide phosphodiesterase regA"/>
    <property type="match status" value="1"/>
</dbReference>
<feature type="compositionally biased region" description="Low complexity" evidence="8">
    <location>
        <begin position="68"/>
        <end position="105"/>
    </location>
</feature>
<dbReference type="SUPFAM" id="SSF109604">
    <property type="entry name" value="HD-domain/PDEase-like"/>
    <property type="match status" value="1"/>
</dbReference>
<comment type="similarity">
    <text evidence="6">Belongs to the cyclic nucleotide phosphodiesterase family.</text>
</comment>
<keyword evidence="12" id="KW-1185">Reference proteome</keyword>
<dbReference type="InterPro" id="IPR023174">
    <property type="entry name" value="PDEase_CS"/>
</dbReference>
<dbReference type="CDD" id="cd00077">
    <property type="entry name" value="HDc"/>
    <property type="match status" value="1"/>
</dbReference>
<dbReference type="SMART" id="SM00448">
    <property type="entry name" value="REC"/>
    <property type="match status" value="1"/>
</dbReference>
<evidence type="ECO:0000256" key="4">
    <source>
        <dbReference type="PIRSR" id="PIRSR623088-3"/>
    </source>
</evidence>
<evidence type="ECO:0000256" key="2">
    <source>
        <dbReference type="ARBA" id="ARBA00022801"/>
    </source>
</evidence>
<comment type="cofactor">
    <cofactor evidence="6">
        <name>a divalent metal cation</name>
        <dbReference type="ChEBI" id="CHEBI:60240"/>
    </cofactor>
    <text evidence="6">Binds 2 divalent metal cations per subunit. Site 1 may preferentially bind zinc ions, while site 2 has a preference for magnesium and/or manganese ions.</text>
</comment>
<keyword evidence="7" id="KW-0175">Coiled coil</keyword>
<dbReference type="InterPro" id="IPR023088">
    <property type="entry name" value="PDEase"/>
</dbReference>
<dbReference type="Gene3D" id="1.10.1300.10">
    <property type="entry name" value="3'5'-cyclic nucleotide phosphodiesterase, catalytic domain"/>
    <property type="match status" value="1"/>
</dbReference>
<feature type="domain" description="Response regulatory" evidence="9">
    <location>
        <begin position="144"/>
        <end position="263"/>
    </location>
</feature>
<feature type="compositionally biased region" description="Low complexity" evidence="8">
    <location>
        <begin position="12"/>
        <end position="37"/>
    </location>
</feature>
<feature type="binding site" evidence="4">
    <location>
        <position position="511"/>
    </location>
    <ligand>
        <name>Zn(2+)</name>
        <dbReference type="ChEBI" id="CHEBI:29105"/>
        <label>2</label>
    </ligand>
</feature>
<dbReference type="PROSITE" id="PS00126">
    <property type="entry name" value="PDEASE_I_1"/>
    <property type="match status" value="1"/>
</dbReference>
<dbReference type="GO" id="GO:0000160">
    <property type="term" value="P:phosphorelay signal transduction system"/>
    <property type="evidence" value="ECO:0007669"/>
    <property type="project" value="InterPro"/>
</dbReference>
<organism evidence="11 12">
    <name type="scientific">Dictyostelium firmibasis</name>
    <dbReference type="NCBI Taxonomy" id="79012"/>
    <lineage>
        <taxon>Eukaryota</taxon>
        <taxon>Amoebozoa</taxon>
        <taxon>Evosea</taxon>
        <taxon>Eumycetozoa</taxon>
        <taxon>Dictyostelia</taxon>
        <taxon>Dictyosteliales</taxon>
        <taxon>Dictyosteliaceae</taxon>
        <taxon>Dictyostelium</taxon>
    </lineage>
</organism>
<feature type="binding site" evidence="4">
    <location>
        <position position="510"/>
    </location>
    <ligand>
        <name>Zn(2+)</name>
        <dbReference type="ChEBI" id="CHEBI:29105"/>
        <label>1</label>
    </ligand>
</feature>
<feature type="modified residue" description="4-aspartylphosphate" evidence="5">
    <location>
        <position position="195"/>
    </location>
</feature>
<evidence type="ECO:0000256" key="3">
    <source>
        <dbReference type="PIRSR" id="PIRSR623088-1"/>
    </source>
</evidence>
<dbReference type="AlphaFoldDB" id="A0AAN7U4J2"/>
<feature type="domain" description="PDEase" evidence="10">
    <location>
        <begin position="393"/>
        <end position="716"/>
    </location>
</feature>
<dbReference type="Gene3D" id="3.40.50.2300">
    <property type="match status" value="1"/>
</dbReference>
<feature type="coiled-coil region" evidence="7">
    <location>
        <begin position="279"/>
        <end position="306"/>
    </location>
</feature>
<reference evidence="11 12" key="1">
    <citation type="submission" date="2023-11" db="EMBL/GenBank/DDBJ databases">
        <title>Dfirmibasis_genome.</title>
        <authorList>
            <person name="Edelbroek B."/>
            <person name="Kjellin J."/>
            <person name="Jerlstrom-Hultqvist J."/>
            <person name="Soderbom F."/>
        </authorList>
    </citation>
    <scope>NUCLEOTIDE SEQUENCE [LARGE SCALE GENOMIC DNA]</scope>
    <source>
        <strain evidence="11 12">TNS-C-14</strain>
    </source>
</reference>
<keyword evidence="2 6" id="KW-0378">Hydrolase</keyword>
<dbReference type="InterPro" id="IPR001789">
    <property type="entry name" value="Sig_transdc_resp-reg_receiver"/>
</dbReference>
<name>A0AAN7U4J2_9MYCE</name>
<feature type="compositionally biased region" description="Polar residues" evidence="8">
    <location>
        <begin position="46"/>
        <end position="55"/>
    </location>
</feature>
<evidence type="ECO:0000313" key="12">
    <source>
        <dbReference type="Proteomes" id="UP001344447"/>
    </source>
</evidence>
<sequence>MNNKQEEIDQFLSSASTSPSPSSSSSPLNNNSTSLKSMISGIENLNAHSNGNDHNSNNEKKDFVPLENNSSNSSNSNNSNSNKTTTTTTTTTTSNHNNNNNINNNEPLINGFAKGVSEKSNEQPSPSSHKVSDFSDEYSPSKVRILVADDDDVQRKILNNLLKKFHYNVTLVPNGEIAWEYINKGQQKYDLVLTDVMMPHITGFDLLQRINDHPVHKHIPVILMSGTAVDYKYANDTIKIGGQDFLTKPIAKELLKKKIDTVLQSIWQRRKEEEYKATLAQEREKGNKLAKEMELKEHEIEELTKKVSKMSSISKEAMESPLVSVTRNIEELLKQSTWSSHENEIKEKLSSILKELGSSNIYRPSFEKLIKNDSVDPVTKSFLVSEFSSTTSRRNSIPTFPQTTYNRDTKEVIKGWEFDVFKYSEDDLMPLLVDMFENFQLPEIFKIPIEKLQRFIMTVNALYRKNNRYHNFTHAFDVTQTVYTFLTSFNAAQYLTHLDIFALLISCMCHDLNHPGFNNTFQVNAQTELSLEYNDISVLENHHAMLTFKILRNSECNILEGLNEDQYKELRRSVVQLILATDMQNHFEHTNKFQHHLNNLPFDRNKKEDRQMILNFLIKCGDISNIARPWHLNFEWSLRVSDEFFQQSHYETICGYPVTPFMDKTKTTRARIAADFIDFVASPLFQSMAKFLKESQFLLKVISKNRENWQAYMELQKEGKCNDDDLQFMEDPTIFVKSKLPKIDEEENRDKVSSSSSSSTAPLTSTSSSNNETSSS</sequence>
<dbReference type="InterPro" id="IPR011006">
    <property type="entry name" value="CheY-like_superfamily"/>
</dbReference>
<feature type="region of interest" description="Disordered" evidence="8">
    <location>
        <begin position="116"/>
        <end position="135"/>
    </location>
</feature>
<gene>
    <name evidence="11" type="ORF">RB653_001124</name>
</gene>
<dbReference type="InterPro" id="IPR002073">
    <property type="entry name" value="PDEase_catalytic_dom"/>
</dbReference>
<evidence type="ECO:0000259" key="10">
    <source>
        <dbReference type="PROSITE" id="PS51845"/>
    </source>
</evidence>
<feature type="binding site" evidence="4">
    <location>
        <position position="511"/>
    </location>
    <ligand>
        <name>Zn(2+)</name>
        <dbReference type="ChEBI" id="CHEBI:29105"/>
        <label>1</label>
    </ligand>
</feature>
<evidence type="ECO:0000256" key="7">
    <source>
        <dbReference type="SAM" id="Coils"/>
    </source>
</evidence>
<feature type="region of interest" description="Disordered" evidence="8">
    <location>
        <begin position="1"/>
        <end position="111"/>
    </location>
</feature>
<dbReference type="EMBL" id="JAVFKY010000002">
    <property type="protein sequence ID" value="KAK5581096.1"/>
    <property type="molecule type" value="Genomic_DNA"/>
</dbReference>
<evidence type="ECO:0000313" key="11">
    <source>
        <dbReference type="EMBL" id="KAK5581096.1"/>
    </source>
</evidence>
<proteinExistence type="inferred from homology"/>
<keyword evidence="5" id="KW-0597">Phosphoprotein</keyword>
<dbReference type="PANTHER" id="PTHR11347">
    <property type="entry name" value="CYCLIC NUCLEOTIDE PHOSPHODIESTERASE"/>
    <property type="match status" value="1"/>
</dbReference>
<feature type="active site" description="Proton donor" evidence="3">
    <location>
        <position position="470"/>
    </location>
</feature>
<accession>A0AAN7U4J2</accession>
<dbReference type="PROSITE" id="PS51845">
    <property type="entry name" value="PDEASE_I_2"/>
    <property type="match status" value="1"/>
</dbReference>
<evidence type="ECO:0000256" key="5">
    <source>
        <dbReference type="PROSITE-ProRule" id="PRU00169"/>
    </source>
</evidence>
<protein>
    <recommendedName>
        <fullName evidence="6">Phosphodiesterase</fullName>
        <ecNumber evidence="6">3.1.4.-</ecNumber>
    </recommendedName>
</protein>
<dbReference type="InterPro" id="IPR003607">
    <property type="entry name" value="HD/PDEase_dom"/>
</dbReference>
<evidence type="ECO:0000256" key="8">
    <source>
        <dbReference type="SAM" id="MobiDB-lite"/>
    </source>
</evidence>
<dbReference type="Pfam" id="PF00233">
    <property type="entry name" value="PDEase_I"/>
    <property type="match status" value="1"/>
</dbReference>
<evidence type="ECO:0000256" key="6">
    <source>
        <dbReference type="RuleBase" id="RU363067"/>
    </source>
</evidence>
<dbReference type="InterPro" id="IPR036971">
    <property type="entry name" value="PDEase_catalytic_dom_sf"/>
</dbReference>
<feature type="binding site" evidence="4">
    <location>
        <position position="474"/>
    </location>
    <ligand>
        <name>Zn(2+)</name>
        <dbReference type="ChEBI" id="CHEBI:29105"/>
        <label>1</label>
    </ligand>
</feature>
<evidence type="ECO:0000259" key="9">
    <source>
        <dbReference type="PROSITE" id="PS50110"/>
    </source>
</evidence>
<feature type="compositionally biased region" description="Low complexity" evidence="8">
    <location>
        <begin position="753"/>
        <end position="776"/>
    </location>
</feature>
<feature type="binding site" evidence="4">
    <location>
        <position position="622"/>
    </location>
    <ligand>
        <name>Zn(2+)</name>
        <dbReference type="ChEBI" id="CHEBI:29105"/>
        <label>1</label>
    </ligand>
</feature>
<dbReference type="SUPFAM" id="SSF52172">
    <property type="entry name" value="CheY-like"/>
    <property type="match status" value="1"/>
</dbReference>